<reference evidence="1 2" key="1">
    <citation type="journal article" date="2019" name="Emerg. Microbes Infect.">
        <title>Comprehensive subspecies identification of 175 nontuberculous mycobacteria species based on 7547 genomic profiles.</title>
        <authorList>
            <person name="Matsumoto Y."/>
            <person name="Kinjo T."/>
            <person name="Motooka D."/>
            <person name="Nabeya D."/>
            <person name="Jung N."/>
            <person name="Uechi K."/>
            <person name="Horii T."/>
            <person name="Iida T."/>
            <person name="Fujita J."/>
            <person name="Nakamura S."/>
        </authorList>
    </citation>
    <scope>NUCLEOTIDE SEQUENCE [LARGE SCALE GENOMIC DNA]</scope>
    <source>
        <strain evidence="1 2">JCM 12687</strain>
    </source>
</reference>
<protein>
    <submittedName>
        <fullName evidence="1">Uncharacterized protein</fullName>
    </submittedName>
</protein>
<dbReference type="Proteomes" id="UP000467379">
    <property type="component" value="Chromosome"/>
</dbReference>
<gene>
    <name evidence="1" type="ORF">MBRA_49950</name>
</gene>
<name>A0ABM7KUL7_9MYCO</name>
<sequence length="97" mass="10816">MGHGRLPGRAVHVLQRNALALRKDVFPATLASIIRRNTLYTDYLDEIKVTDNVQVRGRIDVQVGDGRREEAPMTIIQRKIVGLEEDAMLALLAPPNS</sequence>
<keyword evidence="2" id="KW-1185">Reference proteome</keyword>
<dbReference type="EMBL" id="AP022606">
    <property type="protein sequence ID" value="BBZ14800.1"/>
    <property type="molecule type" value="Genomic_DNA"/>
</dbReference>
<evidence type="ECO:0000313" key="1">
    <source>
        <dbReference type="EMBL" id="BBZ14800.1"/>
    </source>
</evidence>
<evidence type="ECO:0000313" key="2">
    <source>
        <dbReference type="Proteomes" id="UP000467379"/>
    </source>
</evidence>
<dbReference type="RefSeq" id="WP_163659750.1">
    <property type="nucleotide sequence ID" value="NZ_AP022606.1"/>
</dbReference>
<proteinExistence type="predicted"/>
<organism evidence="1 2">
    <name type="scientific">Mycobacterium branderi</name>
    <dbReference type="NCBI Taxonomy" id="43348"/>
    <lineage>
        <taxon>Bacteria</taxon>
        <taxon>Bacillati</taxon>
        <taxon>Actinomycetota</taxon>
        <taxon>Actinomycetes</taxon>
        <taxon>Mycobacteriales</taxon>
        <taxon>Mycobacteriaceae</taxon>
        <taxon>Mycobacterium</taxon>
    </lineage>
</organism>
<accession>A0ABM7KUL7</accession>